<dbReference type="Proteomes" id="UP000037755">
    <property type="component" value="Unassembled WGS sequence"/>
</dbReference>
<dbReference type="SUPFAM" id="SSF52266">
    <property type="entry name" value="SGNH hydrolase"/>
    <property type="match status" value="1"/>
</dbReference>
<organism evidence="4 5">
    <name type="scientific">Flavobacterium akiainvivens</name>
    <dbReference type="NCBI Taxonomy" id="1202724"/>
    <lineage>
        <taxon>Bacteria</taxon>
        <taxon>Pseudomonadati</taxon>
        <taxon>Bacteroidota</taxon>
        <taxon>Flavobacteriia</taxon>
        <taxon>Flavobacteriales</taxon>
        <taxon>Flavobacteriaceae</taxon>
        <taxon>Flavobacterium</taxon>
    </lineage>
</organism>
<gene>
    <name evidence="4" type="ORF">AM493_07220</name>
</gene>
<dbReference type="PANTHER" id="PTHR22901">
    <property type="entry name" value="SIALATE O-ACETYLESTERASE"/>
    <property type="match status" value="1"/>
</dbReference>
<dbReference type="GO" id="GO:0001681">
    <property type="term" value="F:sialate O-acetylesterase activity"/>
    <property type="evidence" value="ECO:0007669"/>
    <property type="project" value="InterPro"/>
</dbReference>
<proteinExistence type="predicted"/>
<dbReference type="OrthoDB" id="9816001at2"/>
<dbReference type="RefSeq" id="WP_054407126.1">
    <property type="nucleotide sequence ID" value="NZ_FOYA01000008.1"/>
</dbReference>
<evidence type="ECO:0000256" key="2">
    <source>
        <dbReference type="SAM" id="SignalP"/>
    </source>
</evidence>
<dbReference type="Pfam" id="PF03629">
    <property type="entry name" value="SASA"/>
    <property type="match status" value="1"/>
</dbReference>
<reference evidence="4 5" key="1">
    <citation type="submission" date="2015-08" db="EMBL/GenBank/DDBJ databases">
        <title>Whole genome sequence of Flavobacterium akiainvivens IK-1T, from decaying Wikstroemia oahuensis, an endemic Hawaiian shrub.</title>
        <authorList>
            <person name="Wan X."/>
            <person name="Hou S."/>
            <person name="Saito J."/>
            <person name="Donachie S."/>
        </authorList>
    </citation>
    <scope>NUCLEOTIDE SEQUENCE [LARGE SCALE GENOMIC DNA]</scope>
    <source>
        <strain evidence="4 5">IK-1</strain>
    </source>
</reference>
<dbReference type="InterPro" id="IPR036514">
    <property type="entry name" value="SGNH_hydro_sf"/>
</dbReference>
<dbReference type="PANTHER" id="PTHR22901:SF0">
    <property type="entry name" value="SIALATE O-ACETYLESTERASE"/>
    <property type="match status" value="1"/>
</dbReference>
<keyword evidence="1" id="KW-0378">Hydrolase</keyword>
<accession>A0A0M9VHR9</accession>
<feature type="chain" id="PRO_5005839258" evidence="2">
    <location>
        <begin position="28"/>
        <end position="469"/>
    </location>
</feature>
<keyword evidence="2" id="KW-0732">Signal</keyword>
<keyword evidence="5" id="KW-1185">Reference proteome</keyword>
<protein>
    <submittedName>
        <fullName evidence="4">Sialate O-acetylesterase</fullName>
    </submittedName>
</protein>
<dbReference type="EMBL" id="LIYD01000005">
    <property type="protein sequence ID" value="KOS05852.1"/>
    <property type="molecule type" value="Genomic_DNA"/>
</dbReference>
<dbReference type="Gene3D" id="3.40.50.1110">
    <property type="entry name" value="SGNH hydrolase"/>
    <property type="match status" value="1"/>
</dbReference>
<evidence type="ECO:0000313" key="5">
    <source>
        <dbReference type="Proteomes" id="UP000037755"/>
    </source>
</evidence>
<dbReference type="AlphaFoldDB" id="A0A0M9VHR9"/>
<dbReference type="InterPro" id="IPR005181">
    <property type="entry name" value="SASA"/>
</dbReference>
<feature type="signal peptide" evidence="2">
    <location>
        <begin position="1"/>
        <end position="27"/>
    </location>
</feature>
<dbReference type="PATRIC" id="fig|1202724.3.peg.1502"/>
<name>A0A0M9VHR9_9FLAO</name>
<feature type="domain" description="Sialate O-acetylesterase" evidence="3">
    <location>
        <begin position="112"/>
        <end position="356"/>
    </location>
</feature>
<dbReference type="InterPro" id="IPR039329">
    <property type="entry name" value="SIAE"/>
</dbReference>
<evidence type="ECO:0000256" key="1">
    <source>
        <dbReference type="ARBA" id="ARBA00022801"/>
    </source>
</evidence>
<sequence>MKYRKPLNFVTKISLFTLLSLPAITHARITLPAFFNDNMVLQRNATVKIWGWANTGEEVILTTGWDNAVYKVKANNQAQWNLTINTPGAGGPYTLNFKGYNQINLKNVMLGEVWLVSGQSNMEWTANSGIDNAYAEVAQANYPDIRFFTVAKVTADAPQLNLPGDWQVCTPETMKYATAIGYFFAQKVHKDLENVPVGIINTSWGGTPAEIWFPVEDVAKDPVVAEAASKLKPAIYGPTEPGRTWNAMVNPLAGFKIAGVLWYQGESNVGSTVYNKTLGALINSWRTAWGYEFPFYFVQIAPYKYGEGDWGVQIRNSQRLVLNEVANTAMAVISDIGNINDIHPRDKKSVGIRLANMALTKIYKVNNNLVESPLFKALTIKGNTAEISFDNAKGLYFKGKTSNLFEVAGQDGVFHPAKAKIKKDKVYLISKNVKTPVYVRFAWGNTAEADIFNSANLPASSFTTENIDK</sequence>
<evidence type="ECO:0000313" key="4">
    <source>
        <dbReference type="EMBL" id="KOS05852.1"/>
    </source>
</evidence>
<comment type="caution">
    <text evidence="4">The sequence shown here is derived from an EMBL/GenBank/DDBJ whole genome shotgun (WGS) entry which is preliminary data.</text>
</comment>
<dbReference type="STRING" id="1202724.AM493_07220"/>
<dbReference type="GO" id="GO:0005975">
    <property type="term" value="P:carbohydrate metabolic process"/>
    <property type="evidence" value="ECO:0007669"/>
    <property type="project" value="TreeGrafter"/>
</dbReference>
<evidence type="ECO:0000259" key="3">
    <source>
        <dbReference type="Pfam" id="PF03629"/>
    </source>
</evidence>